<keyword evidence="4 6" id="KW-1133">Transmembrane helix</keyword>
<keyword evidence="5 6" id="KW-0472">Membrane</keyword>
<dbReference type="SUPFAM" id="SSF52540">
    <property type="entry name" value="P-loop containing nucleoside triphosphate hydrolases"/>
    <property type="match status" value="1"/>
</dbReference>
<evidence type="ECO:0000256" key="6">
    <source>
        <dbReference type="SAM" id="Phobius"/>
    </source>
</evidence>
<gene>
    <name evidence="7" type="ORF">DWW04_23180</name>
</gene>
<dbReference type="PANTHER" id="PTHR37937:SF1">
    <property type="entry name" value="CONJUGATIVE TRANSFER: DNA TRANSPORT"/>
    <property type="match status" value="1"/>
</dbReference>
<evidence type="ECO:0000256" key="5">
    <source>
        <dbReference type="ARBA" id="ARBA00023136"/>
    </source>
</evidence>
<evidence type="ECO:0000256" key="3">
    <source>
        <dbReference type="ARBA" id="ARBA00022692"/>
    </source>
</evidence>
<dbReference type="PANTHER" id="PTHR37937">
    <property type="entry name" value="CONJUGATIVE TRANSFER: DNA TRANSPORT"/>
    <property type="match status" value="1"/>
</dbReference>
<sequence length="286" mass="32970">MEHYIFYCKLSLLAVLSLITACCMLSRRWYVNLVAFLACLSGETFLAHLFFPGYMLCPAAASFIILFLSRIWDLSRTPAKGNGADPIRLPVRSGIRESRLEFYYHYSNFLVYGGAGSGKTKSIGKWLLSEYMRLGFAGFIYDFKDTDYTRTAYNLIKRHRYPHKFYYVSFDRPERSYRFNPLKVVRDRTELIQLMEDVLLALLPKKEQQNEWVAGGLGILRGVAFRFWDEFPEHCTLPHILAFIMTASARQLSLFLQQNLVSEMLAGAYLKAEGSEKTQASYLSTL</sequence>
<comment type="caution">
    <text evidence="7">The sequence shown here is derived from an EMBL/GenBank/DDBJ whole genome shotgun (WGS) entry which is preliminary data.</text>
</comment>
<protein>
    <submittedName>
        <fullName evidence="7">Type IV secretory system conjugative DNA transfer family protein</fullName>
    </submittedName>
</protein>
<dbReference type="InterPro" id="IPR027417">
    <property type="entry name" value="P-loop_NTPase"/>
</dbReference>
<keyword evidence="2" id="KW-1003">Cell membrane</keyword>
<comment type="subcellular location">
    <subcellularLocation>
        <location evidence="1">Cell membrane</location>
        <topology evidence="1">Multi-pass membrane protein</topology>
    </subcellularLocation>
</comment>
<name>A0A412YSC3_9BACT</name>
<dbReference type="InterPro" id="IPR051539">
    <property type="entry name" value="T4SS-coupling_protein"/>
</dbReference>
<dbReference type="Proteomes" id="UP000283678">
    <property type="component" value="Unassembled WGS sequence"/>
</dbReference>
<reference evidence="7 8" key="1">
    <citation type="submission" date="2018-08" db="EMBL/GenBank/DDBJ databases">
        <title>A genome reference for cultivated species of the human gut microbiota.</title>
        <authorList>
            <person name="Zou Y."/>
            <person name="Xue W."/>
            <person name="Luo G."/>
        </authorList>
    </citation>
    <scope>NUCLEOTIDE SEQUENCE [LARGE SCALE GENOMIC DNA]</scope>
    <source>
        <strain evidence="7 8">AF14-1AC</strain>
    </source>
</reference>
<evidence type="ECO:0000256" key="4">
    <source>
        <dbReference type="ARBA" id="ARBA00022989"/>
    </source>
</evidence>
<evidence type="ECO:0000313" key="8">
    <source>
        <dbReference type="Proteomes" id="UP000283678"/>
    </source>
</evidence>
<dbReference type="CDD" id="cd01127">
    <property type="entry name" value="TrwB_TraG_TraD_VirD4"/>
    <property type="match status" value="1"/>
</dbReference>
<evidence type="ECO:0000256" key="2">
    <source>
        <dbReference type="ARBA" id="ARBA00022475"/>
    </source>
</evidence>
<organism evidence="7 8">
    <name type="scientific">Phocaeicola dorei</name>
    <dbReference type="NCBI Taxonomy" id="357276"/>
    <lineage>
        <taxon>Bacteria</taxon>
        <taxon>Pseudomonadati</taxon>
        <taxon>Bacteroidota</taxon>
        <taxon>Bacteroidia</taxon>
        <taxon>Bacteroidales</taxon>
        <taxon>Bacteroidaceae</taxon>
        <taxon>Phocaeicola</taxon>
    </lineage>
</organism>
<keyword evidence="3 6" id="KW-0812">Transmembrane</keyword>
<feature type="transmembrane region" description="Helical" evidence="6">
    <location>
        <begin position="12"/>
        <end position="30"/>
    </location>
</feature>
<dbReference type="AlphaFoldDB" id="A0A412YSC3"/>
<evidence type="ECO:0000256" key="1">
    <source>
        <dbReference type="ARBA" id="ARBA00004651"/>
    </source>
</evidence>
<feature type="transmembrane region" description="Helical" evidence="6">
    <location>
        <begin position="45"/>
        <end position="68"/>
    </location>
</feature>
<accession>A0A412YSC3</accession>
<evidence type="ECO:0000313" key="7">
    <source>
        <dbReference type="EMBL" id="RGV67592.1"/>
    </source>
</evidence>
<dbReference type="EMBL" id="QRZL01000050">
    <property type="protein sequence ID" value="RGV67592.1"/>
    <property type="molecule type" value="Genomic_DNA"/>
</dbReference>
<proteinExistence type="predicted"/>
<feature type="non-terminal residue" evidence="7">
    <location>
        <position position="286"/>
    </location>
</feature>
<dbReference type="GO" id="GO:0005886">
    <property type="term" value="C:plasma membrane"/>
    <property type="evidence" value="ECO:0007669"/>
    <property type="project" value="UniProtKB-SubCell"/>
</dbReference>